<dbReference type="EMBL" id="PGVG01000006">
    <property type="protein sequence ID" value="PJG55472.1"/>
    <property type="molecule type" value="Genomic_DNA"/>
</dbReference>
<dbReference type="RefSeq" id="WP_100231915.1">
    <property type="nucleotide sequence ID" value="NZ_PGVG01000006.1"/>
</dbReference>
<proteinExistence type="predicted"/>
<name>A0A2M8RCD3_9BRAD</name>
<evidence type="ECO:0000313" key="2">
    <source>
        <dbReference type="Proteomes" id="UP000231194"/>
    </source>
</evidence>
<dbReference type="AlphaFoldDB" id="A0A2M8RCD3"/>
<dbReference type="OrthoDB" id="8439774at2"/>
<evidence type="ECO:0000313" key="1">
    <source>
        <dbReference type="EMBL" id="PJG55472.1"/>
    </source>
</evidence>
<reference evidence="1 2" key="1">
    <citation type="submission" date="2017-11" db="EMBL/GenBank/DDBJ databases">
        <title>Bradyrhizobium forestalis sp. nov., an efficient nitrogen-fixing bacterium isolated from nodules of forest legume species in the Amazon.</title>
        <authorList>
            <person name="Costa E.M."/>
            <person name="Guimaraes A."/>
            <person name="Carvalho T.S."/>
            <person name="Rodrigues T.L."/>
            <person name="Ribeiro P.R.A."/>
            <person name="Lebbe L."/>
            <person name="Willems A."/>
            <person name="Moreira F.M.S."/>
        </authorList>
    </citation>
    <scope>NUCLEOTIDE SEQUENCE [LARGE SCALE GENOMIC DNA]</scope>
    <source>
        <strain evidence="1 2">INPA54B</strain>
    </source>
</reference>
<sequence length="285" mass="32035">MARDKAPVAGEIYSFRTSPLSGFAPPETGRYAAFKVLGVNERFVAIAVLGGIWSTPPSLRVANEAVVLHEHRFAHTGRMAVFGVNADWWAPSDLDSVSLLGSGRLSPEEQAIGAKIIGFGIGFSYSTLRFANHAAEGEWRWEHDRDALLVESEKSKAKAAAERAAKEERYRARLKNLTWEKLLAETPFERWAPSPPFPPVEFTKAARETVHSACRELRELGPRPPKAKVRSILRRCVEWFNEADKAAGEVIETEEREDIYAVLEEMAFVAKQKSLVDEIDTWREW</sequence>
<organism evidence="1 2">
    <name type="scientific">Bradyrhizobium forestalis</name>
    <dbReference type="NCBI Taxonomy" id="1419263"/>
    <lineage>
        <taxon>Bacteria</taxon>
        <taxon>Pseudomonadati</taxon>
        <taxon>Pseudomonadota</taxon>
        <taxon>Alphaproteobacteria</taxon>
        <taxon>Hyphomicrobiales</taxon>
        <taxon>Nitrobacteraceae</taxon>
        <taxon>Bradyrhizobium</taxon>
    </lineage>
</organism>
<keyword evidence="2" id="KW-1185">Reference proteome</keyword>
<protein>
    <submittedName>
        <fullName evidence="1">Uncharacterized protein</fullName>
    </submittedName>
</protein>
<accession>A0A2M8RCD3</accession>
<comment type="caution">
    <text evidence="1">The sequence shown here is derived from an EMBL/GenBank/DDBJ whole genome shotgun (WGS) entry which is preliminary data.</text>
</comment>
<gene>
    <name evidence="1" type="ORF">CVM73_10525</name>
</gene>
<dbReference type="Proteomes" id="UP000231194">
    <property type="component" value="Unassembled WGS sequence"/>
</dbReference>